<evidence type="ECO:0000313" key="5">
    <source>
        <dbReference type="Proteomes" id="UP000028045"/>
    </source>
</evidence>
<evidence type="ECO:0000256" key="1">
    <source>
        <dbReference type="ARBA" id="ARBA00008072"/>
    </source>
</evidence>
<dbReference type="Gene3D" id="3.90.180.10">
    <property type="entry name" value="Medium-chain alcohol dehydrogenases, catalytic domain"/>
    <property type="match status" value="1"/>
</dbReference>
<dbReference type="InterPro" id="IPR047122">
    <property type="entry name" value="Trans-enoyl_RdTase-like"/>
</dbReference>
<dbReference type="PANTHER" id="PTHR45348">
    <property type="entry name" value="HYPOTHETICAL OXIDOREDUCTASE (EUROFUNG)"/>
    <property type="match status" value="1"/>
</dbReference>
<evidence type="ECO:0000313" key="4">
    <source>
        <dbReference type="EMBL" id="KEY71564.1"/>
    </source>
</evidence>
<dbReference type="Gene3D" id="3.40.50.720">
    <property type="entry name" value="NAD(P)-binding Rossmann-like Domain"/>
    <property type="match status" value="1"/>
</dbReference>
<protein>
    <recommendedName>
        <fullName evidence="3">Enoyl reductase (ER) domain-containing protein</fullName>
    </recommendedName>
</protein>
<keyword evidence="2" id="KW-0560">Oxidoreductase</keyword>
<dbReference type="CDD" id="cd08249">
    <property type="entry name" value="enoyl_reductase_like"/>
    <property type="match status" value="1"/>
</dbReference>
<dbReference type="InterPro" id="IPR020843">
    <property type="entry name" value="ER"/>
</dbReference>
<dbReference type="Pfam" id="PF08240">
    <property type="entry name" value="ADH_N"/>
    <property type="match status" value="1"/>
</dbReference>
<dbReference type="InterPro" id="IPR036291">
    <property type="entry name" value="NAD(P)-bd_dom_sf"/>
</dbReference>
<dbReference type="PANTHER" id="PTHR45348:SF3">
    <property type="entry name" value="ENOYL REDUCTASE (ER) DOMAIN-CONTAINING PROTEIN"/>
    <property type="match status" value="1"/>
</dbReference>
<feature type="domain" description="Enoyl reductase (ER)" evidence="3">
    <location>
        <begin position="22"/>
        <end position="308"/>
    </location>
</feature>
<dbReference type="SMART" id="SM00829">
    <property type="entry name" value="PKS_ER"/>
    <property type="match status" value="1"/>
</dbReference>
<dbReference type="GO" id="GO:0016651">
    <property type="term" value="F:oxidoreductase activity, acting on NAD(P)H"/>
    <property type="evidence" value="ECO:0007669"/>
    <property type="project" value="InterPro"/>
</dbReference>
<dbReference type="HOGENOM" id="CLU_026673_16_5_1"/>
<dbReference type="OrthoDB" id="9992527at2759"/>
<dbReference type="SUPFAM" id="SSF50129">
    <property type="entry name" value="GroES-like"/>
    <property type="match status" value="1"/>
</dbReference>
<dbReference type="InterPro" id="IPR013154">
    <property type="entry name" value="ADH-like_N"/>
</dbReference>
<keyword evidence="5" id="KW-1185">Reference proteome</keyword>
<comment type="similarity">
    <text evidence="1">Belongs to the zinc-containing alcohol dehydrogenase family.</text>
</comment>
<organism evidence="4 5">
    <name type="scientific">Stachybotrys chartarum (strain CBS 109288 / IBT 7711)</name>
    <name type="common">Toxic black mold</name>
    <name type="synonym">Stilbospora chartarum</name>
    <dbReference type="NCBI Taxonomy" id="1280523"/>
    <lineage>
        <taxon>Eukaryota</taxon>
        <taxon>Fungi</taxon>
        <taxon>Dikarya</taxon>
        <taxon>Ascomycota</taxon>
        <taxon>Pezizomycotina</taxon>
        <taxon>Sordariomycetes</taxon>
        <taxon>Hypocreomycetidae</taxon>
        <taxon>Hypocreales</taxon>
        <taxon>Stachybotryaceae</taxon>
        <taxon>Stachybotrys</taxon>
    </lineage>
</organism>
<dbReference type="AlphaFoldDB" id="A0A084B1Y5"/>
<evidence type="ECO:0000256" key="2">
    <source>
        <dbReference type="ARBA" id="ARBA00023002"/>
    </source>
</evidence>
<reference evidence="4 5" key="1">
    <citation type="journal article" date="2014" name="BMC Genomics">
        <title>Comparative genome sequencing reveals chemotype-specific gene clusters in the toxigenic black mold Stachybotrys.</title>
        <authorList>
            <person name="Semeiks J."/>
            <person name="Borek D."/>
            <person name="Otwinowski Z."/>
            <person name="Grishin N.V."/>
        </authorList>
    </citation>
    <scope>NUCLEOTIDE SEQUENCE [LARGE SCALE GENOMIC DNA]</scope>
    <source>
        <strain evidence="5">CBS 109288 / IBT 7711</strain>
    </source>
</reference>
<gene>
    <name evidence="4" type="ORF">S7711_10305</name>
</gene>
<proteinExistence type="inferred from homology"/>
<dbReference type="InterPro" id="IPR011032">
    <property type="entry name" value="GroES-like_sf"/>
</dbReference>
<accession>A0A084B1Y5</accession>
<dbReference type="EMBL" id="KL648260">
    <property type="protein sequence ID" value="KEY71564.1"/>
    <property type="molecule type" value="Genomic_DNA"/>
</dbReference>
<dbReference type="Proteomes" id="UP000028045">
    <property type="component" value="Unassembled WGS sequence"/>
</dbReference>
<sequence>MSHLPPTQLAVAISGKRQPLIEVSSPVFPPEVGEVVIRVHWAASTPIDLHRVDGGLLNDFYPCLSGSGGASGTVAAVGPGGDLKGLEVGDRVTAFAFRRSEREANHQQYITVPAFLVSRVPESITLHAAVTVNDSLVTVFHTVTADLGLDLPWPLPQGWEPPQANSPILIWGASSTVGIYALQVLRHWGYRSLLAVSSARHHHHLRSLGAAACFDYTQSDVVENILHHVAGRPVPQVPYIVDCIGSVENTLRPLTKIAQKGAIVAAMMPFIVRDATDDLEPEYEVDKTKILPSSWAEGVEFQAVSTYTYLKVCSNLYD</sequence>
<name>A0A084B1Y5_STACB</name>
<dbReference type="SUPFAM" id="SSF51735">
    <property type="entry name" value="NAD(P)-binding Rossmann-fold domains"/>
    <property type="match status" value="1"/>
</dbReference>
<evidence type="ECO:0000259" key="3">
    <source>
        <dbReference type="SMART" id="SM00829"/>
    </source>
</evidence>